<dbReference type="EMBL" id="AXCM01014856">
    <property type="status" value="NOT_ANNOTATED_CDS"/>
    <property type="molecule type" value="Genomic_DNA"/>
</dbReference>
<dbReference type="AlphaFoldDB" id="A0A182MMH1"/>
<reference evidence="2" key="2">
    <citation type="submission" date="2020-05" db="UniProtKB">
        <authorList>
            <consortium name="EnsemblMetazoa"/>
        </authorList>
    </citation>
    <scope>IDENTIFICATION</scope>
    <source>
        <strain evidence="2">A-37</strain>
    </source>
</reference>
<dbReference type="Proteomes" id="UP000075883">
    <property type="component" value="Unassembled WGS sequence"/>
</dbReference>
<proteinExistence type="predicted"/>
<dbReference type="STRING" id="139723.A0A182MMH1"/>
<dbReference type="VEuPathDB" id="VectorBase:ACUA021824"/>
<evidence type="ECO:0000313" key="2">
    <source>
        <dbReference type="EnsemblMetazoa" id="ACUA021824-PA"/>
    </source>
</evidence>
<sequence length="196" mass="20898">MFAFGLFSRHPEQGSLTIVRRTNSRKNTNVQQQLQYQEALDESEYQQQPPYGNDTGAEGSGGGRGGSGGGGGGVGGGGGGSEAEYGQQYPPLSESELAFVNSQLSRELESMQPTSGTVSVVANRTESTTGDELDNVDLATDNLPAVDTPDACDKAAVRLRCLLRQLQRGEISAELLQKNLHYAARVLEAVFIDETK</sequence>
<evidence type="ECO:0000256" key="1">
    <source>
        <dbReference type="SAM" id="MobiDB-lite"/>
    </source>
</evidence>
<protein>
    <submittedName>
        <fullName evidence="2">Uncharacterized protein</fullName>
    </submittedName>
</protein>
<feature type="region of interest" description="Disordered" evidence="1">
    <location>
        <begin position="36"/>
        <end position="88"/>
    </location>
</feature>
<name>A0A182MMH1_9DIPT</name>
<reference evidence="3" key="1">
    <citation type="submission" date="2013-09" db="EMBL/GenBank/DDBJ databases">
        <title>The Genome Sequence of Anopheles culicifacies species A.</title>
        <authorList>
            <consortium name="The Broad Institute Genomics Platform"/>
            <person name="Neafsey D.E."/>
            <person name="Besansky N."/>
            <person name="Howell P."/>
            <person name="Walton C."/>
            <person name="Young S.K."/>
            <person name="Zeng Q."/>
            <person name="Gargeya S."/>
            <person name="Fitzgerald M."/>
            <person name="Haas B."/>
            <person name="Abouelleil A."/>
            <person name="Allen A.W."/>
            <person name="Alvarado L."/>
            <person name="Arachchi H.M."/>
            <person name="Berlin A.M."/>
            <person name="Chapman S.B."/>
            <person name="Gainer-Dewar J."/>
            <person name="Goldberg J."/>
            <person name="Griggs A."/>
            <person name="Gujja S."/>
            <person name="Hansen M."/>
            <person name="Howarth C."/>
            <person name="Imamovic A."/>
            <person name="Ireland A."/>
            <person name="Larimer J."/>
            <person name="McCowan C."/>
            <person name="Murphy C."/>
            <person name="Pearson M."/>
            <person name="Poon T.W."/>
            <person name="Priest M."/>
            <person name="Roberts A."/>
            <person name="Saif S."/>
            <person name="Shea T."/>
            <person name="Sisk P."/>
            <person name="Sykes S."/>
            <person name="Wortman J."/>
            <person name="Nusbaum C."/>
            <person name="Birren B."/>
        </authorList>
    </citation>
    <scope>NUCLEOTIDE SEQUENCE [LARGE SCALE GENOMIC DNA]</scope>
    <source>
        <strain evidence="3">A-37</strain>
    </source>
</reference>
<keyword evidence="3" id="KW-1185">Reference proteome</keyword>
<organism evidence="2 3">
    <name type="scientific">Anopheles culicifacies</name>
    <dbReference type="NCBI Taxonomy" id="139723"/>
    <lineage>
        <taxon>Eukaryota</taxon>
        <taxon>Metazoa</taxon>
        <taxon>Ecdysozoa</taxon>
        <taxon>Arthropoda</taxon>
        <taxon>Hexapoda</taxon>
        <taxon>Insecta</taxon>
        <taxon>Pterygota</taxon>
        <taxon>Neoptera</taxon>
        <taxon>Endopterygota</taxon>
        <taxon>Diptera</taxon>
        <taxon>Nematocera</taxon>
        <taxon>Culicoidea</taxon>
        <taxon>Culicidae</taxon>
        <taxon>Anophelinae</taxon>
        <taxon>Anopheles</taxon>
        <taxon>culicifacies species complex</taxon>
    </lineage>
</organism>
<accession>A0A182MMH1</accession>
<dbReference type="EnsemblMetazoa" id="ACUA021824-RA">
    <property type="protein sequence ID" value="ACUA021824-PA"/>
    <property type="gene ID" value="ACUA021824"/>
</dbReference>
<evidence type="ECO:0000313" key="3">
    <source>
        <dbReference type="Proteomes" id="UP000075883"/>
    </source>
</evidence>
<feature type="compositionally biased region" description="Gly residues" evidence="1">
    <location>
        <begin position="58"/>
        <end position="81"/>
    </location>
</feature>